<evidence type="ECO:0000256" key="5">
    <source>
        <dbReference type="SAM" id="SignalP"/>
    </source>
</evidence>
<evidence type="ECO:0000256" key="3">
    <source>
        <dbReference type="ARBA" id="ARBA00022448"/>
    </source>
</evidence>
<evidence type="ECO:0000313" key="7">
    <source>
        <dbReference type="EMBL" id="MBD7949912.1"/>
    </source>
</evidence>
<dbReference type="PROSITE" id="PS50983">
    <property type="entry name" value="FE_B12_PBP"/>
    <property type="match status" value="1"/>
</dbReference>
<dbReference type="PROSITE" id="PS51318">
    <property type="entry name" value="TAT"/>
    <property type="match status" value="1"/>
</dbReference>
<reference evidence="7 8" key="1">
    <citation type="submission" date="2020-08" db="EMBL/GenBank/DDBJ databases">
        <title>A Genomic Blueprint of the Chicken Gut Microbiome.</title>
        <authorList>
            <person name="Gilroy R."/>
            <person name="Ravi A."/>
            <person name="Getino M."/>
            <person name="Pursley I."/>
            <person name="Horton D.L."/>
            <person name="Alikhan N.-F."/>
            <person name="Baker D."/>
            <person name="Gharbi K."/>
            <person name="Hall N."/>
            <person name="Watson M."/>
            <person name="Adriaenssens E.M."/>
            <person name="Foster-Nyarko E."/>
            <person name="Jarju S."/>
            <person name="Secka A."/>
            <person name="Antonio M."/>
            <person name="Oren A."/>
            <person name="Chaudhuri R."/>
            <person name="La Ragione R.M."/>
            <person name="Hildebrand F."/>
            <person name="Pallen M.J."/>
        </authorList>
    </citation>
    <scope>NUCLEOTIDE SEQUENCE [LARGE SCALE GENOMIC DNA]</scope>
    <source>
        <strain evidence="7 8">Sa4CUA1</strain>
    </source>
</reference>
<evidence type="ECO:0000256" key="2">
    <source>
        <dbReference type="ARBA" id="ARBA00008814"/>
    </source>
</evidence>
<feature type="domain" description="Fe/B12 periplasmic-binding" evidence="6">
    <location>
        <begin position="80"/>
        <end position="351"/>
    </location>
</feature>
<dbReference type="RefSeq" id="WP_191795402.1">
    <property type="nucleotide sequence ID" value="NZ_JACSQQ010000007.1"/>
</dbReference>
<gene>
    <name evidence="7" type="ORF">H9652_05765</name>
</gene>
<keyword evidence="8" id="KW-1185">Reference proteome</keyword>
<dbReference type="PANTHER" id="PTHR30532">
    <property type="entry name" value="IRON III DICITRATE-BINDING PERIPLASMIC PROTEIN"/>
    <property type="match status" value="1"/>
</dbReference>
<keyword evidence="4 5" id="KW-0732">Signal</keyword>
<dbReference type="PROSITE" id="PS51257">
    <property type="entry name" value="PROKAR_LIPOPROTEIN"/>
    <property type="match status" value="1"/>
</dbReference>
<sequence length="352" mass="36553">MTPTTTRRRTAPRRRLLGAVAALTTLAALAACSTGGTDGSTPAPAGGADVATTNLAEADAFPVEIEHAYGSTTIDAEPQRVVTIGWSSQDAVVAFGKVPVGIERFTGPGIEDDILPWLTETFEGATPELLTSNPDVPFEQIAALRPDVIIAVYSGITDTAYERLSEIAPTVAFPGSAWETSWQDQTTMIGAALGQPAKADELVDGVGTKVAETAAAHPGLQGKTITYAMNGEGGLIVFCPSDPRIELLTQIGLVPSPGTLTVCGAEDASSVSVSSELIPTLDADAFILIDVDETVYDTLMGNPLFAALPSVVDDRVIRVVGMDYAMATSAPTVLSIPYALDEFVAQLTATLG</sequence>
<dbReference type="InterPro" id="IPR051313">
    <property type="entry name" value="Bact_iron-sidero_bind"/>
</dbReference>
<protein>
    <submittedName>
        <fullName evidence="7">Iron-siderophore ABC transporter substrate-binding protein</fullName>
    </submittedName>
</protein>
<name>A0ABR8RR20_9CELL</name>
<dbReference type="Pfam" id="PF01497">
    <property type="entry name" value="Peripla_BP_2"/>
    <property type="match status" value="1"/>
</dbReference>
<evidence type="ECO:0000256" key="4">
    <source>
        <dbReference type="ARBA" id="ARBA00022729"/>
    </source>
</evidence>
<dbReference type="EMBL" id="JACSQQ010000007">
    <property type="protein sequence ID" value="MBD7949912.1"/>
    <property type="molecule type" value="Genomic_DNA"/>
</dbReference>
<proteinExistence type="inferred from homology"/>
<feature type="chain" id="PRO_5045833233" evidence="5">
    <location>
        <begin position="31"/>
        <end position="352"/>
    </location>
</feature>
<comment type="similarity">
    <text evidence="2">Belongs to the bacterial solute-binding protein 8 family.</text>
</comment>
<dbReference type="Gene3D" id="3.40.50.1980">
    <property type="entry name" value="Nitrogenase molybdenum iron protein domain"/>
    <property type="match status" value="2"/>
</dbReference>
<dbReference type="SUPFAM" id="SSF53807">
    <property type="entry name" value="Helical backbone' metal receptor"/>
    <property type="match status" value="1"/>
</dbReference>
<comment type="caution">
    <text evidence="7">The sequence shown here is derived from an EMBL/GenBank/DDBJ whole genome shotgun (WGS) entry which is preliminary data.</text>
</comment>
<dbReference type="PANTHER" id="PTHR30532:SF24">
    <property type="entry name" value="FERRIC ENTEROBACTIN-BINDING PERIPLASMIC PROTEIN FEPB"/>
    <property type="match status" value="1"/>
</dbReference>
<dbReference type="InterPro" id="IPR002491">
    <property type="entry name" value="ABC_transptr_periplasmic_BD"/>
</dbReference>
<evidence type="ECO:0000256" key="1">
    <source>
        <dbReference type="ARBA" id="ARBA00004196"/>
    </source>
</evidence>
<evidence type="ECO:0000259" key="6">
    <source>
        <dbReference type="PROSITE" id="PS50983"/>
    </source>
</evidence>
<dbReference type="InterPro" id="IPR006311">
    <property type="entry name" value="TAT_signal"/>
</dbReference>
<dbReference type="CDD" id="cd01146">
    <property type="entry name" value="FhuD"/>
    <property type="match status" value="1"/>
</dbReference>
<accession>A0ABR8RR20</accession>
<comment type="subcellular location">
    <subcellularLocation>
        <location evidence="1">Cell envelope</location>
    </subcellularLocation>
</comment>
<organism evidence="7 8">
    <name type="scientific">Oerskovia rustica</name>
    <dbReference type="NCBI Taxonomy" id="2762237"/>
    <lineage>
        <taxon>Bacteria</taxon>
        <taxon>Bacillati</taxon>
        <taxon>Actinomycetota</taxon>
        <taxon>Actinomycetes</taxon>
        <taxon>Micrococcales</taxon>
        <taxon>Cellulomonadaceae</taxon>
        <taxon>Oerskovia</taxon>
    </lineage>
</organism>
<dbReference type="Proteomes" id="UP000641803">
    <property type="component" value="Unassembled WGS sequence"/>
</dbReference>
<keyword evidence="3" id="KW-0813">Transport</keyword>
<evidence type="ECO:0000313" key="8">
    <source>
        <dbReference type="Proteomes" id="UP000641803"/>
    </source>
</evidence>
<feature type="signal peptide" evidence="5">
    <location>
        <begin position="1"/>
        <end position="30"/>
    </location>
</feature>